<gene>
    <name evidence="3" type="ORF">H7J73_09820</name>
</gene>
<dbReference type="Proteomes" id="UP001526201">
    <property type="component" value="Unassembled WGS sequence"/>
</dbReference>
<keyword evidence="2" id="KW-0812">Transmembrane</keyword>
<comment type="caution">
    <text evidence="3">The sequence shown here is derived from an EMBL/GenBank/DDBJ whole genome shotgun (WGS) entry which is preliminary data.</text>
</comment>
<proteinExistence type="predicted"/>
<feature type="transmembrane region" description="Helical" evidence="2">
    <location>
        <begin position="6"/>
        <end position="27"/>
    </location>
</feature>
<evidence type="ECO:0000256" key="2">
    <source>
        <dbReference type="SAM" id="Phobius"/>
    </source>
</evidence>
<organism evidence="3 4">
    <name type="scientific">Mycolicibacterium komossense</name>
    <dbReference type="NCBI Taxonomy" id="1779"/>
    <lineage>
        <taxon>Bacteria</taxon>
        <taxon>Bacillati</taxon>
        <taxon>Actinomycetota</taxon>
        <taxon>Actinomycetes</taxon>
        <taxon>Mycobacteriales</taxon>
        <taxon>Mycobacteriaceae</taxon>
        <taxon>Mycolicibacterium</taxon>
    </lineage>
</organism>
<evidence type="ECO:0000313" key="3">
    <source>
        <dbReference type="EMBL" id="MCV7226325.1"/>
    </source>
</evidence>
<dbReference type="RefSeq" id="WP_264067180.1">
    <property type="nucleotide sequence ID" value="NZ_JACKTY010000021.1"/>
</dbReference>
<keyword evidence="2" id="KW-1133">Transmembrane helix</keyword>
<dbReference type="EMBL" id="JACKTY010000021">
    <property type="protein sequence ID" value="MCV7226325.1"/>
    <property type="molecule type" value="Genomic_DNA"/>
</dbReference>
<protein>
    <submittedName>
        <fullName evidence="3">Uncharacterized protein</fullName>
    </submittedName>
</protein>
<reference evidence="3 4" key="1">
    <citation type="journal article" date="2022" name="BMC Genomics">
        <title>Comparative genome analysis of mycobacteria focusing on tRNA and non-coding RNA.</title>
        <authorList>
            <person name="Behra P.R.K."/>
            <person name="Pettersson B.M.F."/>
            <person name="Ramesh M."/>
            <person name="Das S."/>
            <person name="Dasgupta S."/>
            <person name="Kirsebom L.A."/>
        </authorList>
    </citation>
    <scope>NUCLEOTIDE SEQUENCE [LARGE SCALE GENOMIC DNA]</scope>
    <source>
        <strain evidence="3 4">DSM 44078</strain>
    </source>
</reference>
<name>A0ABT3CA55_9MYCO</name>
<feature type="compositionally biased region" description="Basic and acidic residues" evidence="1">
    <location>
        <begin position="83"/>
        <end position="120"/>
    </location>
</feature>
<sequence>MATNTTMWIVIGIVAAVLVLGALAWAARSRRNHKLHSEAERIRGEVEQESAVVARREALADETAAKARAAKAEAEVKAAEAARLEERAQSHRVSVESSRDDLDERRAHADSIDPRVKADTNDDAEVIDDRSDNRLENTAGAVEESPHAAHRR</sequence>
<keyword evidence="2" id="KW-0472">Membrane</keyword>
<evidence type="ECO:0000256" key="1">
    <source>
        <dbReference type="SAM" id="MobiDB-lite"/>
    </source>
</evidence>
<evidence type="ECO:0000313" key="4">
    <source>
        <dbReference type="Proteomes" id="UP001526201"/>
    </source>
</evidence>
<keyword evidence="4" id="KW-1185">Reference proteome</keyword>
<feature type="region of interest" description="Disordered" evidence="1">
    <location>
        <begin position="83"/>
        <end position="152"/>
    </location>
</feature>
<accession>A0ABT3CA55</accession>